<gene>
    <name evidence="2" type="ORF">KUTeg_015949</name>
</gene>
<evidence type="ECO:0000313" key="3">
    <source>
        <dbReference type="Proteomes" id="UP001217089"/>
    </source>
</evidence>
<evidence type="ECO:0000313" key="2">
    <source>
        <dbReference type="EMBL" id="KAJ8305404.1"/>
    </source>
</evidence>
<dbReference type="EMBL" id="JARBDR010000813">
    <property type="protein sequence ID" value="KAJ8305404.1"/>
    <property type="molecule type" value="Genomic_DNA"/>
</dbReference>
<protein>
    <submittedName>
        <fullName evidence="2">Uncharacterized protein</fullName>
    </submittedName>
</protein>
<dbReference type="Proteomes" id="UP001217089">
    <property type="component" value="Unassembled WGS sequence"/>
</dbReference>
<sequence>MAGNTVSPTKILVQGHSFITRLDDFIRRNNDFNNSFNLDSGDFVFAYSGQPGGTIRHLYSDTAMDVFAPNMSTKQRKPYTPDPSEAAEDNTNINHEHIASINNIQFDDTYPRQELFNFKGADREQSPFRVRSQSPLHLTSRERRNESQSPSPRQSRDKSRHRYSRESTSSSESQSHRGRSRHLKKHKKHRKQKHKKREVEHSNSSSDSDLDMMYPHINELSEVLLPNSQLITNSTAQQFQLGIEPFRNNINVVPKTNKGKIFNVEQWTSACLRYAAIYSGKHNKEGPALFKYMETIRNLVSRQPGLSFYLYDQAFRSMRAKTKHRLHWDTIHTELWIKYATPQAQPFRARKLSRTYSNFYSSRFRSQSGFRPHSQPKPVGSSINPATVPLETANFHIFVDGVGVTTPLSHALSPSINPYLNLSPYPEQQLQTNQQLNPQSSHHEIVTPINLVEFTKLVTGFIHVRYLIDGFSVGFRLGYLGPRYFKSSQNLKSTFDFPMVVDAKLQKEIDLGRISGHYSLPLFPNLQISPIGVVPKKSPDDFRLINNLSFPSNSSINDFISEELSACRADRTFNMQFVIRGYLNNIQCNSRGRTDKHGDIVAVTEISTLKLIEKEEVEKPSKEDNVYTDLIFWQNKYDKITECHSKPPKGTKTFSTTVFTIFNNSHKLA</sequence>
<name>A0ABQ9EJE6_TEGGR</name>
<keyword evidence="3" id="KW-1185">Reference proteome</keyword>
<evidence type="ECO:0000256" key="1">
    <source>
        <dbReference type="SAM" id="MobiDB-lite"/>
    </source>
</evidence>
<feature type="region of interest" description="Disordered" evidence="1">
    <location>
        <begin position="118"/>
        <end position="212"/>
    </location>
</feature>
<accession>A0ABQ9EJE6</accession>
<proteinExistence type="predicted"/>
<dbReference type="PANTHER" id="PTHR35558">
    <property type="entry name" value="SGNH_HYDRO DOMAIN-CONTAINING PROTEIN"/>
    <property type="match status" value="1"/>
</dbReference>
<reference evidence="2 3" key="1">
    <citation type="submission" date="2022-12" db="EMBL/GenBank/DDBJ databases">
        <title>Chromosome-level genome of Tegillarca granosa.</title>
        <authorList>
            <person name="Kim J."/>
        </authorList>
    </citation>
    <scope>NUCLEOTIDE SEQUENCE [LARGE SCALE GENOMIC DNA]</scope>
    <source>
        <strain evidence="2">Teg-2019</strain>
        <tissue evidence="2">Adductor muscle</tissue>
    </source>
</reference>
<dbReference type="PANTHER" id="PTHR35558:SF1">
    <property type="entry name" value="ENDONUCLEASE_EXONUCLEASE_PHOSPHATASE DOMAIN-CONTAINING PROTEIN"/>
    <property type="match status" value="1"/>
</dbReference>
<feature type="compositionally biased region" description="Basic residues" evidence="1">
    <location>
        <begin position="176"/>
        <end position="196"/>
    </location>
</feature>
<organism evidence="2 3">
    <name type="scientific">Tegillarca granosa</name>
    <name type="common">Malaysian cockle</name>
    <name type="synonym">Anadara granosa</name>
    <dbReference type="NCBI Taxonomy" id="220873"/>
    <lineage>
        <taxon>Eukaryota</taxon>
        <taxon>Metazoa</taxon>
        <taxon>Spiralia</taxon>
        <taxon>Lophotrochozoa</taxon>
        <taxon>Mollusca</taxon>
        <taxon>Bivalvia</taxon>
        <taxon>Autobranchia</taxon>
        <taxon>Pteriomorphia</taxon>
        <taxon>Arcoida</taxon>
        <taxon>Arcoidea</taxon>
        <taxon>Arcidae</taxon>
        <taxon>Tegillarca</taxon>
    </lineage>
</organism>
<comment type="caution">
    <text evidence="2">The sequence shown here is derived from an EMBL/GenBank/DDBJ whole genome shotgun (WGS) entry which is preliminary data.</text>
</comment>